<reference evidence="3" key="1">
    <citation type="journal article" date="2019" name="Int. J. Syst. Evol. Microbiol.">
        <title>The Global Catalogue of Microorganisms (GCM) 10K type strain sequencing project: providing services to taxonomists for standard genome sequencing and annotation.</title>
        <authorList>
            <consortium name="The Broad Institute Genomics Platform"/>
            <consortium name="The Broad Institute Genome Sequencing Center for Infectious Disease"/>
            <person name="Wu L."/>
            <person name="Ma J."/>
        </authorList>
    </citation>
    <scope>NUCLEOTIDE SEQUENCE [LARGE SCALE GENOMIC DNA]</scope>
    <source>
        <strain evidence="3">CCUG 62981</strain>
    </source>
</reference>
<keyword evidence="3" id="KW-1185">Reference proteome</keyword>
<accession>A0ABV9NBW6</accession>
<comment type="caution">
    <text evidence="2">The sequence shown here is derived from an EMBL/GenBank/DDBJ whole genome shotgun (WGS) entry which is preliminary data.</text>
</comment>
<organism evidence="2 3">
    <name type="scientific">Glycocaulis abyssi</name>
    <dbReference type="NCBI Taxonomy" id="1433403"/>
    <lineage>
        <taxon>Bacteria</taxon>
        <taxon>Pseudomonadati</taxon>
        <taxon>Pseudomonadota</taxon>
        <taxon>Alphaproteobacteria</taxon>
        <taxon>Maricaulales</taxon>
        <taxon>Maricaulaceae</taxon>
        <taxon>Glycocaulis</taxon>
    </lineage>
</organism>
<sequence>MFKRFSKSDVVGCLSMSGIFSFGMAFSHAYVMGPAMFLNIFWIFPVLFVGSLAMFALANRISKSELKTPKPKVPSADLR</sequence>
<evidence type="ECO:0000313" key="3">
    <source>
        <dbReference type="Proteomes" id="UP001596024"/>
    </source>
</evidence>
<dbReference type="RefSeq" id="WP_371392248.1">
    <property type="nucleotide sequence ID" value="NZ_CP163421.1"/>
</dbReference>
<keyword evidence="1" id="KW-0472">Membrane</keyword>
<evidence type="ECO:0000256" key="1">
    <source>
        <dbReference type="SAM" id="Phobius"/>
    </source>
</evidence>
<gene>
    <name evidence="2" type="ORF">ACFPB0_06785</name>
</gene>
<keyword evidence="1" id="KW-1133">Transmembrane helix</keyword>
<keyword evidence="1" id="KW-0812">Transmembrane</keyword>
<name>A0ABV9NBW6_9PROT</name>
<protein>
    <submittedName>
        <fullName evidence="2">Uncharacterized protein</fullName>
    </submittedName>
</protein>
<feature type="transmembrane region" description="Helical" evidence="1">
    <location>
        <begin position="12"/>
        <end position="31"/>
    </location>
</feature>
<proteinExistence type="predicted"/>
<evidence type="ECO:0000313" key="2">
    <source>
        <dbReference type="EMBL" id="MFC4724994.1"/>
    </source>
</evidence>
<feature type="transmembrane region" description="Helical" evidence="1">
    <location>
        <begin position="37"/>
        <end position="58"/>
    </location>
</feature>
<dbReference type="EMBL" id="JBHSGQ010000003">
    <property type="protein sequence ID" value="MFC4724994.1"/>
    <property type="molecule type" value="Genomic_DNA"/>
</dbReference>
<dbReference type="Proteomes" id="UP001596024">
    <property type="component" value="Unassembled WGS sequence"/>
</dbReference>